<evidence type="ECO:0000313" key="2">
    <source>
        <dbReference type="Proteomes" id="UP000585614"/>
    </source>
</evidence>
<dbReference type="AlphaFoldDB" id="A0A7J7ZDH1"/>
<organism evidence="1 2">
    <name type="scientific">Rhinolophus ferrumequinum</name>
    <name type="common">Greater horseshoe bat</name>
    <dbReference type="NCBI Taxonomy" id="59479"/>
    <lineage>
        <taxon>Eukaryota</taxon>
        <taxon>Metazoa</taxon>
        <taxon>Chordata</taxon>
        <taxon>Craniata</taxon>
        <taxon>Vertebrata</taxon>
        <taxon>Euteleostomi</taxon>
        <taxon>Mammalia</taxon>
        <taxon>Eutheria</taxon>
        <taxon>Laurasiatheria</taxon>
        <taxon>Chiroptera</taxon>
        <taxon>Yinpterochiroptera</taxon>
        <taxon>Rhinolophoidea</taxon>
        <taxon>Rhinolophidae</taxon>
        <taxon>Rhinolophinae</taxon>
        <taxon>Rhinolophus</taxon>
    </lineage>
</organism>
<dbReference type="Proteomes" id="UP000585614">
    <property type="component" value="Unassembled WGS sequence"/>
</dbReference>
<evidence type="ECO:0000313" key="1">
    <source>
        <dbReference type="EMBL" id="KAF6371996.1"/>
    </source>
</evidence>
<comment type="caution">
    <text evidence="1">The sequence shown here is derived from an EMBL/GenBank/DDBJ whole genome shotgun (WGS) entry which is preliminary data.</text>
</comment>
<dbReference type="EMBL" id="JACAGC010000004">
    <property type="protein sequence ID" value="KAF6371996.1"/>
    <property type="molecule type" value="Genomic_DNA"/>
</dbReference>
<gene>
    <name evidence="1" type="ORF">mRhiFer1_009735</name>
</gene>
<reference evidence="1 2" key="1">
    <citation type="journal article" date="2020" name="Nature">
        <title>Six reference-quality genomes reveal evolution of bat adaptations.</title>
        <authorList>
            <person name="Jebb D."/>
            <person name="Huang Z."/>
            <person name="Pippel M."/>
            <person name="Hughes G.M."/>
            <person name="Lavrichenko K."/>
            <person name="Devanna P."/>
            <person name="Winkler S."/>
            <person name="Jermiin L.S."/>
            <person name="Skirmuntt E.C."/>
            <person name="Katzourakis A."/>
            <person name="Burkitt-Gray L."/>
            <person name="Ray D.A."/>
            <person name="Sullivan K.A.M."/>
            <person name="Roscito J.G."/>
            <person name="Kirilenko B.M."/>
            <person name="Davalos L.M."/>
            <person name="Corthals A.P."/>
            <person name="Power M.L."/>
            <person name="Jones G."/>
            <person name="Ransome R.D."/>
            <person name="Dechmann D.K.N."/>
            <person name="Locatelli A.G."/>
            <person name="Puechmaille S.J."/>
            <person name="Fedrigo O."/>
            <person name="Jarvis E.D."/>
            <person name="Hiller M."/>
            <person name="Vernes S.C."/>
            <person name="Myers E.W."/>
            <person name="Teeling E.C."/>
        </authorList>
    </citation>
    <scope>NUCLEOTIDE SEQUENCE [LARGE SCALE GENOMIC DNA]</scope>
    <source>
        <strain evidence="1">MRhiFer1</strain>
        <tissue evidence="1">Lung</tissue>
    </source>
</reference>
<name>A0A7J7ZDH1_RHIFE</name>
<protein>
    <submittedName>
        <fullName evidence="1">Uncharacterized protein</fullName>
    </submittedName>
</protein>
<proteinExistence type="predicted"/>
<accession>A0A7J7ZDH1</accession>
<sequence length="139" mass="15442">MPKCGRYTEGCPSRLDYKDRHAWRRGSKLRSGATAHWSLGSEVSVRFELHREGRRVELIVRSVARRFLAGLRACSSRSGFSRAAGAVWLARVNSGGRREWGVDGEAGSAEAAGCFLLLSLPPRLSLRERWEGEGRAEGR</sequence>